<evidence type="ECO:0000313" key="3">
    <source>
        <dbReference type="Proteomes" id="UP000583929"/>
    </source>
</evidence>
<sequence>MFNQNKIAFWIGVLGATITLTAYSQSYVSPNEGITIGLLVLMFGLLVREERKRVKTRFVMMISSSKHSILTRHQNQPPYDKN</sequence>
<feature type="transmembrane region" description="Helical" evidence="1">
    <location>
        <begin position="30"/>
        <end position="47"/>
    </location>
</feature>
<keyword evidence="1" id="KW-0472">Membrane</keyword>
<dbReference type="AlphaFoldDB" id="A0A7J6H679"/>
<dbReference type="EMBL" id="JAATIQ010000062">
    <property type="protein sequence ID" value="KAF4390792.1"/>
    <property type="molecule type" value="Genomic_DNA"/>
</dbReference>
<dbReference type="Proteomes" id="UP000583929">
    <property type="component" value="Unassembled WGS sequence"/>
</dbReference>
<protein>
    <submittedName>
        <fullName evidence="2">Uncharacterized protein</fullName>
    </submittedName>
</protein>
<gene>
    <name evidence="2" type="ORF">G4B88_015682</name>
</gene>
<comment type="caution">
    <text evidence="2">The sequence shown here is derived from an EMBL/GenBank/DDBJ whole genome shotgun (WGS) entry which is preliminary data.</text>
</comment>
<accession>A0A7J6H679</accession>
<reference evidence="2 3" key="1">
    <citation type="journal article" date="2020" name="bioRxiv">
        <title>Sequence and annotation of 42 cannabis genomes reveals extensive copy number variation in cannabinoid synthesis and pathogen resistance genes.</title>
        <authorList>
            <person name="Mckernan K.J."/>
            <person name="Helbert Y."/>
            <person name="Kane L.T."/>
            <person name="Ebling H."/>
            <person name="Zhang L."/>
            <person name="Liu B."/>
            <person name="Eaton Z."/>
            <person name="Mclaughlin S."/>
            <person name="Kingan S."/>
            <person name="Baybayan P."/>
            <person name="Concepcion G."/>
            <person name="Jordan M."/>
            <person name="Riva A."/>
            <person name="Barbazuk W."/>
            <person name="Harkins T."/>
        </authorList>
    </citation>
    <scope>NUCLEOTIDE SEQUENCE [LARGE SCALE GENOMIC DNA]</scope>
    <source>
        <strain evidence="3">cv. Jamaican Lion 4</strain>
        <tissue evidence="2">Leaf</tissue>
    </source>
</reference>
<feature type="transmembrane region" description="Helical" evidence="1">
    <location>
        <begin position="7"/>
        <end position="24"/>
    </location>
</feature>
<keyword evidence="3" id="KW-1185">Reference proteome</keyword>
<name>A0A7J6H679_CANSA</name>
<keyword evidence="1" id="KW-1133">Transmembrane helix</keyword>
<keyword evidence="1" id="KW-0812">Transmembrane</keyword>
<evidence type="ECO:0000256" key="1">
    <source>
        <dbReference type="SAM" id="Phobius"/>
    </source>
</evidence>
<organism evidence="2 3">
    <name type="scientific">Cannabis sativa</name>
    <name type="common">Hemp</name>
    <name type="synonym">Marijuana</name>
    <dbReference type="NCBI Taxonomy" id="3483"/>
    <lineage>
        <taxon>Eukaryota</taxon>
        <taxon>Viridiplantae</taxon>
        <taxon>Streptophyta</taxon>
        <taxon>Embryophyta</taxon>
        <taxon>Tracheophyta</taxon>
        <taxon>Spermatophyta</taxon>
        <taxon>Magnoliopsida</taxon>
        <taxon>eudicotyledons</taxon>
        <taxon>Gunneridae</taxon>
        <taxon>Pentapetalae</taxon>
        <taxon>rosids</taxon>
        <taxon>fabids</taxon>
        <taxon>Rosales</taxon>
        <taxon>Cannabaceae</taxon>
        <taxon>Cannabis</taxon>
    </lineage>
</organism>
<proteinExistence type="predicted"/>
<evidence type="ECO:0000313" key="2">
    <source>
        <dbReference type="EMBL" id="KAF4390792.1"/>
    </source>
</evidence>